<sequence>MTPPDPRSDAETGRLRRFDALSTQRLSAAAASGPYMEPVNLDESFASFDETWAPRIAAELNDYAVKVAKLDGEFVWHAHDETDELFLVRDGRLRIEFRDRDDAVLGSGDLLVVPRGVEHRPVALEPTEVLLVEPTETLNTGDAEASDLTHGDPERLS</sequence>
<dbReference type="Pfam" id="PF07883">
    <property type="entry name" value="Cupin_2"/>
    <property type="match status" value="1"/>
</dbReference>
<dbReference type="InterPro" id="IPR052044">
    <property type="entry name" value="PKS_Associated_Protein"/>
</dbReference>
<dbReference type="PATRIC" id="fig|1227459.3.peg.3491"/>
<dbReference type="PANTHER" id="PTHR36114">
    <property type="entry name" value="16.7 KDA PROTEIN IN WHIE LOCUS"/>
    <property type="match status" value="1"/>
</dbReference>
<dbReference type="Proteomes" id="UP000011571">
    <property type="component" value="Unassembled WGS sequence"/>
</dbReference>
<dbReference type="EMBL" id="AOLJ01000025">
    <property type="protein sequence ID" value="ELZ76610.1"/>
    <property type="molecule type" value="Genomic_DNA"/>
</dbReference>
<evidence type="ECO:0000313" key="4">
    <source>
        <dbReference type="Proteomes" id="UP000011571"/>
    </source>
</evidence>
<name>M0GWM9_HALGM</name>
<dbReference type="InterPro" id="IPR011051">
    <property type="entry name" value="RmlC_Cupin_sf"/>
</dbReference>
<feature type="region of interest" description="Disordered" evidence="1">
    <location>
        <begin position="135"/>
        <end position="157"/>
    </location>
</feature>
<dbReference type="CDD" id="cd02226">
    <property type="entry name" value="cupin_YdbB-like"/>
    <property type="match status" value="1"/>
</dbReference>
<dbReference type="Gene3D" id="2.60.120.10">
    <property type="entry name" value="Jelly Rolls"/>
    <property type="match status" value="1"/>
</dbReference>
<keyword evidence="4" id="KW-1185">Reference proteome</keyword>
<evidence type="ECO:0000256" key="1">
    <source>
        <dbReference type="SAM" id="MobiDB-lite"/>
    </source>
</evidence>
<feature type="compositionally biased region" description="Basic and acidic residues" evidence="1">
    <location>
        <begin position="147"/>
        <end position="157"/>
    </location>
</feature>
<gene>
    <name evidence="3" type="ORF">C454_17613</name>
</gene>
<dbReference type="PANTHER" id="PTHR36114:SF1">
    <property type="entry name" value="16.7 KDA PROTEIN IN WHIE LOCUS"/>
    <property type="match status" value="1"/>
</dbReference>
<protein>
    <submittedName>
        <fullName evidence="3">Dsbh domain containing protein</fullName>
    </submittedName>
</protein>
<dbReference type="AlphaFoldDB" id="M0GWM9"/>
<reference evidence="3 4" key="1">
    <citation type="journal article" date="2014" name="PLoS Genet.">
        <title>Phylogenetically driven sequencing of extremely halophilic archaea reveals strategies for static and dynamic osmo-response.</title>
        <authorList>
            <person name="Becker E.A."/>
            <person name="Seitzer P.M."/>
            <person name="Tritt A."/>
            <person name="Larsen D."/>
            <person name="Krusor M."/>
            <person name="Yao A.I."/>
            <person name="Wu D."/>
            <person name="Madern D."/>
            <person name="Eisen J.A."/>
            <person name="Darling A.E."/>
            <person name="Facciotti M.T."/>
        </authorList>
    </citation>
    <scope>NUCLEOTIDE SEQUENCE [LARGE SCALE GENOMIC DNA]</scope>
    <source>
        <strain evidence="4">ATCC 33959 / DSM 4427 / JCM 8863 / NBRC 102184 / NCIMB 2188 / Ma 2.38</strain>
    </source>
</reference>
<proteinExistence type="predicted"/>
<organism evidence="3 4">
    <name type="scientific">Haloferax gibbonsii (strain ATCC 33959 / DSM 4427 / JCM 8863 / NBRC 102184 / NCIMB 2188 / Ma 2.38)</name>
    <dbReference type="NCBI Taxonomy" id="1227459"/>
    <lineage>
        <taxon>Archaea</taxon>
        <taxon>Methanobacteriati</taxon>
        <taxon>Methanobacteriota</taxon>
        <taxon>Stenosarchaea group</taxon>
        <taxon>Halobacteria</taxon>
        <taxon>Halobacteriales</taxon>
        <taxon>Haloferacaceae</taxon>
        <taxon>Haloferax</taxon>
    </lineage>
</organism>
<dbReference type="InterPro" id="IPR000595">
    <property type="entry name" value="cNMP-bd_dom"/>
</dbReference>
<evidence type="ECO:0000313" key="3">
    <source>
        <dbReference type="EMBL" id="ELZ76610.1"/>
    </source>
</evidence>
<dbReference type="InterPro" id="IPR013096">
    <property type="entry name" value="Cupin_2"/>
</dbReference>
<evidence type="ECO:0000259" key="2">
    <source>
        <dbReference type="PROSITE" id="PS50042"/>
    </source>
</evidence>
<dbReference type="PROSITE" id="PS50042">
    <property type="entry name" value="CNMP_BINDING_3"/>
    <property type="match status" value="1"/>
</dbReference>
<dbReference type="SUPFAM" id="SSF51182">
    <property type="entry name" value="RmlC-like cupins"/>
    <property type="match status" value="1"/>
</dbReference>
<comment type="caution">
    <text evidence="3">The sequence shown here is derived from an EMBL/GenBank/DDBJ whole genome shotgun (WGS) entry which is preliminary data.</text>
</comment>
<dbReference type="InterPro" id="IPR014710">
    <property type="entry name" value="RmlC-like_jellyroll"/>
</dbReference>
<accession>M0GWM9</accession>
<feature type="domain" description="Cyclic nucleotide-binding" evidence="2">
    <location>
        <begin position="44"/>
        <end position="111"/>
    </location>
</feature>